<protein>
    <recommendedName>
        <fullName evidence="2">HTH cro/C1-type domain-containing protein</fullName>
    </recommendedName>
</protein>
<dbReference type="PROSITE" id="PS50943">
    <property type="entry name" value="HTH_CROC1"/>
    <property type="match status" value="1"/>
</dbReference>
<dbReference type="Gene3D" id="2.60.120.10">
    <property type="entry name" value="Jelly Rolls"/>
    <property type="match status" value="1"/>
</dbReference>
<dbReference type="Pfam" id="PF01381">
    <property type="entry name" value="HTH_3"/>
    <property type="match status" value="1"/>
</dbReference>
<dbReference type="Proteomes" id="UP000321424">
    <property type="component" value="Unassembled WGS sequence"/>
</dbReference>
<keyword evidence="1" id="KW-0238">DNA-binding</keyword>
<dbReference type="InterPro" id="IPR050807">
    <property type="entry name" value="TransReg_Diox_bact_type"/>
</dbReference>
<dbReference type="InterPro" id="IPR010982">
    <property type="entry name" value="Lambda_DNA-bd_dom_sf"/>
</dbReference>
<accession>A0A511MB69</accession>
<dbReference type="InterPro" id="IPR011051">
    <property type="entry name" value="RmlC_Cupin_sf"/>
</dbReference>
<dbReference type="AlphaFoldDB" id="A0A511MB69"/>
<dbReference type="CDD" id="cd00093">
    <property type="entry name" value="HTH_XRE"/>
    <property type="match status" value="1"/>
</dbReference>
<dbReference type="EMBL" id="BJXA01000011">
    <property type="protein sequence ID" value="GEM37741.1"/>
    <property type="molecule type" value="Genomic_DNA"/>
</dbReference>
<dbReference type="SMART" id="SM00530">
    <property type="entry name" value="HTH_XRE"/>
    <property type="match status" value="1"/>
</dbReference>
<evidence type="ECO:0000259" key="2">
    <source>
        <dbReference type="PROSITE" id="PS50943"/>
    </source>
</evidence>
<feature type="domain" description="HTH cro/C1-type" evidence="2">
    <location>
        <begin position="18"/>
        <end position="72"/>
    </location>
</feature>
<sequence>MRYGSDDQARWPGLGNVVHDRRRAARLTLAQLAAKTELSQSFLSQLENGRTNTSLRSLQRIADALSTTATELLAAADSTPGSVIVRAGEGSLDQTDWDNDGSVRSLVHGARELRALEFTGGTRRGEREFTHGNDELIYVVSGTITVVASGEEVILSTGDSYYCPSGVRHRWWAHADDTRTLLLAVADGLTVRRAPHGPRRTGLPKPR</sequence>
<dbReference type="GO" id="GO:0003677">
    <property type="term" value="F:DNA binding"/>
    <property type="evidence" value="ECO:0007669"/>
    <property type="project" value="UniProtKB-KW"/>
</dbReference>
<dbReference type="RefSeq" id="WP_222595021.1">
    <property type="nucleotide sequence ID" value="NZ_BJXA01000011.1"/>
</dbReference>
<reference evidence="3 4" key="1">
    <citation type="submission" date="2019-07" db="EMBL/GenBank/DDBJ databases">
        <title>Whole genome shotgun sequence of Nocardia ninae NBRC 108245.</title>
        <authorList>
            <person name="Hosoyama A."/>
            <person name="Uohara A."/>
            <person name="Ohji S."/>
            <person name="Ichikawa N."/>
        </authorList>
    </citation>
    <scope>NUCLEOTIDE SEQUENCE [LARGE SCALE GENOMIC DNA]</scope>
    <source>
        <strain evidence="3 4">NBRC 108245</strain>
    </source>
</reference>
<name>A0A511MB69_9NOCA</name>
<evidence type="ECO:0000313" key="4">
    <source>
        <dbReference type="Proteomes" id="UP000321424"/>
    </source>
</evidence>
<comment type="caution">
    <text evidence="3">The sequence shown here is derived from an EMBL/GenBank/DDBJ whole genome shotgun (WGS) entry which is preliminary data.</text>
</comment>
<organism evidence="3 4">
    <name type="scientific">Nocardia ninae NBRC 108245</name>
    <dbReference type="NCBI Taxonomy" id="1210091"/>
    <lineage>
        <taxon>Bacteria</taxon>
        <taxon>Bacillati</taxon>
        <taxon>Actinomycetota</taxon>
        <taxon>Actinomycetes</taxon>
        <taxon>Mycobacteriales</taxon>
        <taxon>Nocardiaceae</taxon>
        <taxon>Nocardia</taxon>
    </lineage>
</organism>
<dbReference type="GO" id="GO:0005829">
    <property type="term" value="C:cytosol"/>
    <property type="evidence" value="ECO:0007669"/>
    <property type="project" value="TreeGrafter"/>
</dbReference>
<dbReference type="GO" id="GO:0003700">
    <property type="term" value="F:DNA-binding transcription factor activity"/>
    <property type="evidence" value="ECO:0007669"/>
    <property type="project" value="TreeGrafter"/>
</dbReference>
<evidence type="ECO:0000313" key="3">
    <source>
        <dbReference type="EMBL" id="GEM37741.1"/>
    </source>
</evidence>
<dbReference type="Pfam" id="PF07883">
    <property type="entry name" value="Cupin_2"/>
    <property type="match status" value="1"/>
</dbReference>
<dbReference type="InterPro" id="IPR013096">
    <property type="entry name" value="Cupin_2"/>
</dbReference>
<dbReference type="InterPro" id="IPR001387">
    <property type="entry name" value="Cro/C1-type_HTH"/>
</dbReference>
<gene>
    <name evidence="3" type="ORF">NN4_22600</name>
</gene>
<dbReference type="Gene3D" id="1.10.260.40">
    <property type="entry name" value="lambda repressor-like DNA-binding domains"/>
    <property type="match status" value="1"/>
</dbReference>
<dbReference type="PANTHER" id="PTHR46797:SF1">
    <property type="entry name" value="METHYLPHOSPHONATE SYNTHASE"/>
    <property type="match status" value="1"/>
</dbReference>
<evidence type="ECO:0000256" key="1">
    <source>
        <dbReference type="ARBA" id="ARBA00023125"/>
    </source>
</evidence>
<dbReference type="SUPFAM" id="SSF51182">
    <property type="entry name" value="RmlC-like cupins"/>
    <property type="match status" value="1"/>
</dbReference>
<dbReference type="PANTHER" id="PTHR46797">
    <property type="entry name" value="HTH-TYPE TRANSCRIPTIONAL REGULATOR"/>
    <property type="match status" value="1"/>
</dbReference>
<keyword evidence="4" id="KW-1185">Reference proteome</keyword>
<proteinExistence type="predicted"/>
<dbReference type="SUPFAM" id="SSF47413">
    <property type="entry name" value="lambda repressor-like DNA-binding domains"/>
    <property type="match status" value="1"/>
</dbReference>
<dbReference type="CDD" id="cd02209">
    <property type="entry name" value="cupin_XRE_C"/>
    <property type="match status" value="1"/>
</dbReference>
<dbReference type="InterPro" id="IPR014710">
    <property type="entry name" value="RmlC-like_jellyroll"/>
</dbReference>